<comment type="caution">
    <text evidence="3">The sequence shown here is derived from an EMBL/GenBank/DDBJ whole genome shotgun (WGS) entry which is preliminary data.</text>
</comment>
<feature type="region of interest" description="Disordered" evidence="1">
    <location>
        <begin position="167"/>
        <end position="186"/>
    </location>
</feature>
<proteinExistence type="predicted"/>
<evidence type="ECO:0000256" key="1">
    <source>
        <dbReference type="SAM" id="MobiDB-lite"/>
    </source>
</evidence>
<dbReference type="Gene3D" id="3.40.1410.10">
    <property type="entry name" value="Chorismate lyase-like"/>
    <property type="match status" value="1"/>
</dbReference>
<feature type="signal peptide" evidence="2">
    <location>
        <begin position="1"/>
        <end position="31"/>
    </location>
</feature>
<evidence type="ECO:0000256" key="2">
    <source>
        <dbReference type="SAM" id="SignalP"/>
    </source>
</evidence>
<dbReference type="EMBL" id="LWHQ01000021">
    <property type="protein sequence ID" value="OAS24830.1"/>
    <property type="molecule type" value="Genomic_DNA"/>
</dbReference>
<accession>A0A179SAH8</accession>
<protein>
    <recommendedName>
        <fullName evidence="5">Chorismate lyase</fullName>
    </recommendedName>
</protein>
<evidence type="ECO:0008006" key="5">
    <source>
        <dbReference type="Google" id="ProtNLM"/>
    </source>
</evidence>
<sequence>MPHARRRLPARLVAVLPAFLVGIASALPARAAAPDWPDTYLSRVEATAVVQSLNAALLASRSATATLEGWCAAHRMAEAPRLVARLERGVDKPATPETRKRLAVGPDEPLRYRRVRLACGDHVLSEADNWYVPARLTPEMNRVLETTDTPFGRAVSSLGTTRQTVGAEPHWQPLPEGWDQAPPPAPACGTLAVPAHLFSHRAVLFTGERQPFSEVVETYTREVLDFARAPRPADPACPKP</sequence>
<name>A0A179SAH8_9HYPH</name>
<reference evidence="3 4" key="1">
    <citation type="submission" date="2016-04" db="EMBL/GenBank/DDBJ databases">
        <authorList>
            <person name="Evans L.H."/>
            <person name="Alamgir A."/>
            <person name="Owens N."/>
            <person name="Weber N.D."/>
            <person name="Virtaneva K."/>
            <person name="Barbian K."/>
            <person name="Babar A."/>
            <person name="Rosenke K."/>
        </authorList>
    </citation>
    <scope>NUCLEOTIDE SEQUENCE [LARGE SCALE GENOMIC DNA]</scope>
    <source>
        <strain evidence="3 4">PMB02</strain>
    </source>
</reference>
<evidence type="ECO:0000313" key="3">
    <source>
        <dbReference type="EMBL" id="OAS24830.1"/>
    </source>
</evidence>
<dbReference type="InterPro" id="IPR028978">
    <property type="entry name" value="Chorismate_lyase_/UTRA_dom_sf"/>
</dbReference>
<evidence type="ECO:0000313" key="4">
    <source>
        <dbReference type="Proteomes" id="UP000078316"/>
    </source>
</evidence>
<dbReference type="SUPFAM" id="SSF64288">
    <property type="entry name" value="Chorismate lyase-like"/>
    <property type="match status" value="1"/>
</dbReference>
<dbReference type="RefSeq" id="WP_048432556.1">
    <property type="nucleotide sequence ID" value="NZ_LWHQ01000021.1"/>
</dbReference>
<keyword evidence="2" id="KW-0732">Signal</keyword>
<dbReference type="AlphaFoldDB" id="A0A179SAH8"/>
<dbReference type="STRING" id="427683.A5481_12080"/>
<feature type="chain" id="PRO_5008105832" description="Chorismate lyase" evidence="2">
    <location>
        <begin position="32"/>
        <end position="240"/>
    </location>
</feature>
<dbReference type="Proteomes" id="UP000078316">
    <property type="component" value="Unassembled WGS sequence"/>
</dbReference>
<organism evidence="3 4">
    <name type="scientific">Methylobacterium platani</name>
    <dbReference type="NCBI Taxonomy" id="427683"/>
    <lineage>
        <taxon>Bacteria</taxon>
        <taxon>Pseudomonadati</taxon>
        <taxon>Pseudomonadota</taxon>
        <taxon>Alphaproteobacteria</taxon>
        <taxon>Hyphomicrobiales</taxon>
        <taxon>Methylobacteriaceae</taxon>
        <taxon>Methylobacterium</taxon>
    </lineage>
</organism>
<gene>
    <name evidence="3" type="ORF">A5481_12080</name>
</gene>